<accession>A0A0G4G735</accession>
<sequence length="326" mass="35990">MSSDDPKRFTRLYDQTLPPSLLESLRKHAPALADQPNYWVPHSVLTSKEEPRCIFEVVIKHLFDTVIKSSFSPLLPLYIKGAEYWCQVRGNEGMAFHVDKDETLLKESHELKTPLVSSILYLTPFDAAHPAGPTVVTAQCIDALTLTPSPPSPAESLIVWPALNRYLTFIGTGVHGVLEGQLPDGHPRVTFLVNWWEDQPLQVDRMAAGDDSAVSGGEAECGAAREEDRSLQPVRVRVPEYAIDSIESQQRRDCPAASGDEDSCPEGLVMVSSFCNIPAVKGDEGQQRDGAGERDGECVTALHVSHASYEMYPCHNHDLAFVRIDE</sequence>
<dbReference type="Proteomes" id="UP000041254">
    <property type="component" value="Unassembled WGS sequence"/>
</dbReference>
<evidence type="ECO:0000313" key="2">
    <source>
        <dbReference type="Proteomes" id="UP000041254"/>
    </source>
</evidence>
<dbReference type="VEuPathDB" id="CryptoDB:Vbra_3219"/>
<evidence type="ECO:0000313" key="1">
    <source>
        <dbReference type="EMBL" id="CEM24478.1"/>
    </source>
</evidence>
<keyword evidence="2" id="KW-1185">Reference proteome</keyword>
<name>A0A0G4G735_VITBC</name>
<dbReference type="OrthoDB" id="46846at2759"/>
<dbReference type="InParanoid" id="A0A0G4G735"/>
<proteinExistence type="predicted"/>
<organism evidence="1 2">
    <name type="scientific">Vitrella brassicaformis (strain CCMP3155)</name>
    <dbReference type="NCBI Taxonomy" id="1169540"/>
    <lineage>
        <taxon>Eukaryota</taxon>
        <taxon>Sar</taxon>
        <taxon>Alveolata</taxon>
        <taxon>Colpodellida</taxon>
        <taxon>Vitrellaceae</taxon>
        <taxon>Vitrella</taxon>
    </lineage>
</organism>
<dbReference type="EMBL" id="CDMY01000581">
    <property type="protein sequence ID" value="CEM24478.1"/>
    <property type="molecule type" value="Genomic_DNA"/>
</dbReference>
<protein>
    <submittedName>
        <fullName evidence="1">Uncharacterized protein</fullName>
    </submittedName>
</protein>
<dbReference type="AlphaFoldDB" id="A0A0G4G735"/>
<reference evidence="1 2" key="1">
    <citation type="submission" date="2014-11" db="EMBL/GenBank/DDBJ databases">
        <authorList>
            <person name="Zhu J."/>
            <person name="Qi W."/>
            <person name="Song R."/>
        </authorList>
    </citation>
    <scope>NUCLEOTIDE SEQUENCE [LARGE SCALE GENOMIC DNA]</scope>
</reference>
<gene>
    <name evidence="1" type="ORF">Vbra_3219</name>
</gene>